<sequence length="426" mass="48110">MNLPLLNPFESAIPEILTHSLHSLNATKCAFNRRGNYIAVGADDGKLEVWDLDTHTCMRTMVGHVGKITAISWSRDGYHVLTAATDWNCIYWDLVEGINLCTIRFQSVVNTAQMNPRDNFSFIACPNGEAPVLVTLKPDDHSPRLRPTITPIPLGIADETSRTTFDIVYVATFDHEGKHVALGSSKGMVTVMEYPSWKILDAQRPVGAVQIRSICYNRRGTDLCLNASDKIIRVCPILESGAPDWEEHVRFRDDIDRGQWAGCRISNDGDYVIGGNAAKHQLFIWYRIPDPDGEVVTLVSKLDGNYSTGGLVDFDMHPYRPIIASVAKQDKVLIWEPNSPENWSAFRPDFTEVSENKEYQEQEDEFDWISLEEIARRKALKTTRDHEDIDIVRRERANPHGIAYASDEEDLFDAYLPNTTTRAESP</sequence>
<evidence type="ECO:0000313" key="6">
    <source>
        <dbReference type="EMBL" id="KXS10885.1"/>
    </source>
</evidence>
<dbReference type="PANTHER" id="PTHR44040">
    <property type="entry name" value="RETINOBLASTOMA-BINDING PROTEIN 5"/>
    <property type="match status" value="1"/>
</dbReference>
<feature type="repeat" description="WD" evidence="5">
    <location>
        <begin position="19"/>
        <end position="60"/>
    </location>
</feature>
<evidence type="ECO:0000256" key="5">
    <source>
        <dbReference type="PROSITE-ProRule" id="PRU00221"/>
    </source>
</evidence>
<accession>A0A139A2Y7</accession>
<comment type="subcellular location">
    <subcellularLocation>
        <location evidence="1">Nucleus</location>
    </subcellularLocation>
</comment>
<evidence type="ECO:0000256" key="1">
    <source>
        <dbReference type="ARBA" id="ARBA00004123"/>
    </source>
</evidence>
<dbReference type="AlphaFoldDB" id="A0A139A2Y7"/>
<evidence type="ECO:0000256" key="4">
    <source>
        <dbReference type="ARBA" id="ARBA00023242"/>
    </source>
</evidence>
<reference evidence="6 7" key="1">
    <citation type="journal article" date="2015" name="Genome Biol. Evol.">
        <title>Phylogenomic analyses indicate that early fungi evolved digesting cell walls of algal ancestors of land plants.</title>
        <authorList>
            <person name="Chang Y."/>
            <person name="Wang S."/>
            <person name="Sekimoto S."/>
            <person name="Aerts A.L."/>
            <person name="Choi C."/>
            <person name="Clum A."/>
            <person name="LaButti K.M."/>
            <person name="Lindquist E.A."/>
            <person name="Yee Ngan C."/>
            <person name="Ohm R.A."/>
            <person name="Salamov A.A."/>
            <person name="Grigoriev I.V."/>
            <person name="Spatafora J.W."/>
            <person name="Berbee M.L."/>
        </authorList>
    </citation>
    <scope>NUCLEOTIDE SEQUENCE [LARGE SCALE GENOMIC DNA]</scope>
    <source>
        <strain evidence="6 7">JEL478</strain>
    </source>
</reference>
<dbReference type="Pfam" id="PF00400">
    <property type="entry name" value="WD40"/>
    <property type="match status" value="2"/>
</dbReference>
<dbReference type="GO" id="GO:0048188">
    <property type="term" value="C:Set1C/COMPASS complex"/>
    <property type="evidence" value="ECO:0007669"/>
    <property type="project" value="InterPro"/>
</dbReference>
<dbReference type="STRING" id="1344416.A0A139A2Y7"/>
<dbReference type="EMBL" id="KQ965812">
    <property type="protein sequence ID" value="KXS10885.1"/>
    <property type="molecule type" value="Genomic_DNA"/>
</dbReference>
<proteinExistence type="predicted"/>
<dbReference type="InterPro" id="IPR015943">
    <property type="entry name" value="WD40/YVTN_repeat-like_dom_sf"/>
</dbReference>
<evidence type="ECO:0000313" key="7">
    <source>
        <dbReference type="Proteomes" id="UP000070544"/>
    </source>
</evidence>
<keyword evidence="3" id="KW-0677">Repeat</keyword>
<keyword evidence="7" id="KW-1185">Reference proteome</keyword>
<protein>
    <submittedName>
        <fullName evidence="6">WD40 repeat-like protein</fullName>
    </submittedName>
</protein>
<dbReference type="SMART" id="SM00320">
    <property type="entry name" value="WD40"/>
    <property type="match status" value="4"/>
</dbReference>
<evidence type="ECO:0000256" key="3">
    <source>
        <dbReference type="ARBA" id="ARBA00022737"/>
    </source>
</evidence>
<keyword evidence="2 5" id="KW-0853">WD repeat</keyword>
<dbReference type="SUPFAM" id="SSF50978">
    <property type="entry name" value="WD40 repeat-like"/>
    <property type="match status" value="1"/>
</dbReference>
<dbReference type="PANTHER" id="PTHR44040:SF1">
    <property type="entry name" value="RETINOBLASTOMA-BINDING PROTEIN 5"/>
    <property type="match status" value="1"/>
</dbReference>
<feature type="repeat" description="WD" evidence="5">
    <location>
        <begin position="61"/>
        <end position="94"/>
    </location>
</feature>
<gene>
    <name evidence="6" type="ORF">M427DRAFT_127174</name>
</gene>
<dbReference type="Proteomes" id="UP000070544">
    <property type="component" value="Unassembled WGS sequence"/>
</dbReference>
<dbReference type="OrthoDB" id="196858at2759"/>
<dbReference type="OMA" id="DYEDDIM"/>
<dbReference type="PROSITE" id="PS50082">
    <property type="entry name" value="WD_REPEATS_2"/>
    <property type="match status" value="2"/>
</dbReference>
<dbReference type="InterPro" id="IPR037850">
    <property type="entry name" value="RBBP5/Swd1"/>
</dbReference>
<evidence type="ECO:0000256" key="2">
    <source>
        <dbReference type="ARBA" id="ARBA00022574"/>
    </source>
</evidence>
<dbReference type="InterPro" id="IPR001680">
    <property type="entry name" value="WD40_rpt"/>
</dbReference>
<dbReference type="InterPro" id="IPR036322">
    <property type="entry name" value="WD40_repeat_dom_sf"/>
</dbReference>
<dbReference type="PROSITE" id="PS50294">
    <property type="entry name" value="WD_REPEATS_REGION"/>
    <property type="match status" value="2"/>
</dbReference>
<dbReference type="Gene3D" id="2.130.10.10">
    <property type="entry name" value="YVTN repeat-like/Quinoprotein amine dehydrogenase"/>
    <property type="match status" value="2"/>
</dbReference>
<organism evidence="6 7">
    <name type="scientific">Gonapodya prolifera (strain JEL478)</name>
    <name type="common">Monoblepharis prolifera</name>
    <dbReference type="NCBI Taxonomy" id="1344416"/>
    <lineage>
        <taxon>Eukaryota</taxon>
        <taxon>Fungi</taxon>
        <taxon>Fungi incertae sedis</taxon>
        <taxon>Chytridiomycota</taxon>
        <taxon>Chytridiomycota incertae sedis</taxon>
        <taxon>Monoblepharidomycetes</taxon>
        <taxon>Monoblepharidales</taxon>
        <taxon>Gonapodyaceae</taxon>
        <taxon>Gonapodya</taxon>
    </lineage>
</organism>
<keyword evidence="4" id="KW-0539">Nucleus</keyword>
<name>A0A139A2Y7_GONPJ</name>